<feature type="transmembrane region" description="Helical" evidence="1">
    <location>
        <begin position="7"/>
        <end position="22"/>
    </location>
</feature>
<feature type="transmembrane region" description="Helical" evidence="1">
    <location>
        <begin position="57"/>
        <end position="75"/>
    </location>
</feature>
<name>A0A7V7S2E0_9BACI</name>
<evidence type="ECO:0000313" key="3">
    <source>
        <dbReference type="Proteomes" id="UP000470409"/>
    </source>
</evidence>
<keyword evidence="1" id="KW-0472">Membrane</keyword>
<keyword evidence="1" id="KW-0812">Transmembrane</keyword>
<evidence type="ECO:0000313" key="2">
    <source>
        <dbReference type="EMBL" id="KAB2439685.1"/>
    </source>
</evidence>
<gene>
    <name evidence="2" type="ORF">F8163_26990</name>
</gene>
<keyword evidence="1" id="KW-1133">Transmembrane helix</keyword>
<dbReference type="InterPro" id="IPR025018">
    <property type="entry name" value="DUF3953"/>
</dbReference>
<feature type="transmembrane region" description="Helical" evidence="1">
    <location>
        <begin position="28"/>
        <end position="45"/>
    </location>
</feature>
<organism evidence="2 3">
    <name type="scientific">Bacillus luti</name>
    <dbReference type="NCBI Taxonomy" id="2026191"/>
    <lineage>
        <taxon>Bacteria</taxon>
        <taxon>Bacillati</taxon>
        <taxon>Bacillota</taxon>
        <taxon>Bacilli</taxon>
        <taxon>Bacillales</taxon>
        <taxon>Bacillaceae</taxon>
        <taxon>Bacillus</taxon>
        <taxon>Bacillus cereus group</taxon>
    </lineage>
</organism>
<reference evidence="2 3" key="1">
    <citation type="submission" date="2019-10" db="EMBL/GenBank/DDBJ databases">
        <title>Bacillus from the desert of Cuatro Cinegas, Coahuila.</title>
        <authorList>
            <person name="Olmedo-Alvarez G."/>
            <person name="Saldana S."/>
            <person name="Barcelo D."/>
        </authorList>
    </citation>
    <scope>NUCLEOTIDE SEQUENCE [LARGE SCALE GENOMIC DNA]</scope>
    <source>
        <strain evidence="2 3">CH155b_5T</strain>
    </source>
</reference>
<accession>A0A7V7S2E0</accession>
<evidence type="ECO:0000256" key="1">
    <source>
        <dbReference type="SAM" id="Phobius"/>
    </source>
</evidence>
<dbReference type="AlphaFoldDB" id="A0A7V7S2E0"/>
<protein>
    <submittedName>
        <fullName evidence="2">DUF3953 domain-containing protein</fullName>
    </submittedName>
</protein>
<dbReference type="RefSeq" id="WP_150159334.1">
    <property type="nucleotide sequence ID" value="NZ_WBPG01000031.1"/>
</dbReference>
<sequence>MLTLLKVIFGLIGCILAMYYLVTDKFEVMPFMSLFMGLLILMTGISDLKENQKASAYMLFLASGFIIFVAVYTFSS</sequence>
<dbReference type="EMBL" id="WBPG01000031">
    <property type="protein sequence ID" value="KAB2439685.1"/>
    <property type="molecule type" value="Genomic_DNA"/>
</dbReference>
<comment type="caution">
    <text evidence="2">The sequence shown here is derived from an EMBL/GenBank/DDBJ whole genome shotgun (WGS) entry which is preliminary data.</text>
</comment>
<dbReference type="Pfam" id="PF13129">
    <property type="entry name" value="DUF3953"/>
    <property type="match status" value="1"/>
</dbReference>
<dbReference type="Proteomes" id="UP000470409">
    <property type="component" value="Unassembled WGS sequence"/>
</dbReference>
<proteinExistence type="predicted"/>